<name>A0A5B0BK17_9ACTN</name>
<dbReference type="Pfam" id="PF13517">
    <property type="entry name" value="FG-GAP_3"/>
    <property type="match status" value="2"/>
</dbReference>
<evidence type="ECO:0000313" key="6">
    <source>
        <dbReference type="Proteomes" id="UP000324965"/>
    </source>
</evidence>
<reference evidence="5 6" key="1">
    <citation type="submission" date="2019-05" db="EMBL/GenBank/DDBJ databases">
        <authorList>
            <person name="Hariharan J."/>
            <person name="Choudoir M.J."/>
            <person name="Diebold P."/>
            <person name="Panke-Buisse K."/>
            <person name="Buckley D.H."/>
        </authorList>
    </citation>
    <scope>NUCLEOTIDE SEQUENCE [LARGE SCALE GENOMIC DNA]</scope>
    <source>
        <strain evidence="5 6">SUN51</strain>
    </source>
</reference>
<evidence type="ECO:0000313" key="5">
    <source>
        <dbReference type="EMBL" id="KAA0942554.1"/>
    </source>
</evidence>
<gene>
    <name evidence="5" type="ORF">FGF04_02480</name>
</gene>
<dbReference type="OrthoDB" id="344301at2"/>
<keyword evidence="4" id="KW-0325">Glycoprotein</keyword>
<dbReference type="InterPro" id="IPR013517">
    <property type="entry name" value="FG-GAP"/>
</dbReference>
<dbReference type="EMBL" id="VDFC01000006">
    <property type="protein sequence ID" value="KAA0942554.1"/>
    <property type="molecule type" value="Genomic_DNA"/>
</dbReference>
<keyword evidence="6" id="KW-1185">Reference proteome</keyword>
<dbReference type="PROSITE" id="PS51470">
    <property type="entry name" value="FG_GAP"/>
    <property type="match status" value="2"/>
</dbReference>
<keyword evidence="2" id="KW-0677">Repeat</keyword>
<dbReference type="Proteomes" id="UP000324965">
    <property type="component" value="Unassembled WGS sequence"/>
</dbReference>
<dbReference type="SUPFAM" id="SSF69318">
    <property type="entry name" value="Integrin alpha N-terminal domain"/>
    <property type="match status" value="1"/>
</dbReference>
<accession>A0A5B0BK17</accession>
<evidence type="ECO:0008006" key="7">
    <source>
        <dbReference type="Google" id="ProtNLM"/>
    </source>
</evidence>
<dbReference type="PANTHER" id="PTHR23221">
    <property type="entry name" value="GLYCOSYLPHOSPHATIDYLINOSITOL PHOSPHOLIPASE D"/>
    <property type="match status" value="1"/>
</dbReference>
<proteinExistence type="predicted"/>
<comment type="caution">
    <text evidence="5">The sequence shown here is derived from an EMBL/GenBank/DDBJ whole genome shotgun (WGS) entry which is preliminary data.</text>
</comment>
<protein>
    <recommendedName>
        <fullName evidence="7">Integrin-like protein</fullName>
    </recommendedName>
</protein>
<dbReference type="Gene3D" id="2.130.10.130">
    <property type="entry name" value="Integrin alpha, N-terminal"/>
    <property type="match status" value="4"/>
</dbReference>
<evidence type="ECO:0000256" key="4">
    <source>
        <dbReference type="ARBA" id="ARBA00023180"/>
    </source>
</evidence>
<dbReference type="AlphaFoldDB" id="A0A5B0BK17"/>
<organism evidence="5 6">
    <name type="scientific">Streptomyces apricus</name>
    <dbReference type="NCBI Taxonomy" id="1828112"/>
    <lineage>
        <taxon>Bacteria</taxon>
        <taxon>Bacillati</taxon>
        <taxon>Actinomycetota</taxon>
        <taxon>Actinomycetes</taxon>
        <taxon>Kitasatosporales</taxon>
        <taxon>Streptomycetaceae</taxon>
        <taxon>Streptomyces</taxon>
    </lineage>
</organism>
<keyword evidence="3" id="KW-0378">Hydrolase</keyword>
<evidence type="ECO:0000256" key="1">
    <source>
        <dbReference type="ARBA" id="ARBA00022729"/>
    </source>
</evidence>
<sequence length="557" mass="56889">MWWGPDDSVHYKPAIGIDLGRKELIRWISVPVHLPFTGHNPRSLPCVSQAKVTRARLLCRVLLVGGLVGIRRLAVSTAVVAALTGTFGVPLAAGTASAAGGATTVREDFNGDGYQDVAVSAPAATVGGHAWAGYLTVTYGSANGLDTARTTVVTQDTAGVPGAAGDNAVFGYAMVPRDLDGDGLTDLAVTTREYRPEENVSGSVIVLWGRTTGISGQDAVRVGAPANAEVGTGITAGDFDGDGHVDLFMGNGDDYDYRSVLYGPFDRSGAPAREQDLMVFSTDNTLSSTAAGDFDGDGIEDLATFYVYENHAEGGKLWLGTEDGLSTVPQRLPSASATAVADFDRDGYADLATRVFPGGDTEMVDDPGTVKIYYGSPAGPSQTRTRTFTQESAGVPGASEKNDHFGARLSAGDANGDGYPDLAVGVPGEAIGSVAKAGATVLLKGGGAGLTGTGAQAFHQDTPDVPGVAEKNDVFGASLRLLDVTGDGKADLTVSAPGEDLGTVRNGGAVWLLRGATAGLTASKSAAHNPVDLGTPVANAQYGWDLGGDNGPGVAIP</sequence>
<keyword evidence="1" id="KW-0732">Signal</keyword>
<dbReference type="InterPro" id="IPR028994">
    <property type="entry name" value="Integrin_alpha_N"/>
</dbReference>
<dbReference type="PANTHER" id="PTHR23221:SF7">
    <property type="entry name" value="PHOSPHATIDYLINOSITOL-GLYCAN-SPECIFIC PHOSPHOLIPASE D"/>
    <property type="match status" value="1"/>
</dbReference>
<dbReference type="InterPro" id="IPR013519">
    <property type="entry name" value="Int_alpha_beta-p"/>
</dbReference>
<evidence type="ECO:0000256" key="3">
    <source>
        <dbReference type="ARBA" id="ARBA00022801"/>
    </source>
</evidence>
<dbReference type="Pfam" id="PF01839">
    <property type="entry name" value="FG-GAP"/>
    <property type="match status" value="3"/>
</dbReference>
<dbReference type="SMART" id="SM00191">
    <property type="entry name" value="Int_alpha"/>
    <property type="match status" value="4"/>
</dbReference>
<evidence type="ECO:0000256" key="2">
    <source>
        <dbReference type="ARBA" id="ARBA00022737"/>
    </source>
</evidence>
<dbReference type="GO" id="GO:0016787">
    <property type="term" value="F:hydrolase activity"/>
    <property type="evidence" value="ECO:0007669"/>
    <property type="project" value="UniProtKB-KW"/>
</dbReference>